<evidence type="ECO:0000256" key="3">
    <source>
        <dbReference type="ARBA" id="ARBA00022692"/>
    </source>
</evidence>
<proteinExistence type="predicted"/>
<evidence type="ECO:0000256" key="6">
    <source>
        <dbReference type="SAM" id="MobiDB-lite"/>
    </source>
</evidence>
<dbReference type="Pfam" id="PF13567">
    <property type="entry name" value="DUF4131"/>
    <property type="match status" value="1"/>
</dbReference>
<dbReference type="AlphaFoldDB" id="A0AB39CVR4"/>
<evidence type="ECO:0000259" key="8">
    <source>
        <dbReference type="SMART" id="SM00849"/>
    </source>
</evidence>
<feature type="transmembrane region" description="Helical" evidence="7">
    <location>
        <begin position="73"/>
        <end position="94"/>
    </location>
</feature>
<evidence type="ECO:0000256" key="1">
    <source>
        <dbReference type="ARBA" id="ARBA00004651"/>
    </source>
</evidence>
<accession>A0AB39CVR4</accession>
<feature type="transmembrane region" description="Helical" evidence="7">
    <location>
        <begin position="388"/>
        <end position="408"/>
    </location>
</feature>
<dbReference type="InterPro" id="IPR025405">
    <property type="entry name" value="DUF4131"/>
</dbReference>
<protein>
    <submittedName>
        <fullName evidence="9">ComEC/Rec2 family competence protein</fullName>
    </submittedName>
</protein>
<feature type="domain" description="Metallo-beta-lactamase" evidence="8">
    <location>
        <begin position="629"/>
        <end position="807"/>
    </location>
</feature>
<feature type="transmembrane region" description="Helical" evidence="7">
    <location>
        <begin position="543"/>
        <end position="565"/>
    </location>
</feature>
<dbReference type="NCBIfam" id="TIGR00360">
    <property type="entry name" value="ComEC_N-term"/>
    <property type="match status" value="1"/>
</dbReference>
<dbReference type="GO" id="GO:0005886">
    <property type="term" value="C:plasma membrane"/>
    <property type="evidence" value="ECO:0007669"/>
    <property type="project" value="UniProtKB-SubCell"/>
</dbReference>
<comment type="subcellular location">
    <subcellularLocation>
        <location evidence="1">Cell membrane</location>
        <topology evidence="1">Multi-pass membrane protein</topology>
    </subcellularLocation>
</comment>
<keyword evidence="5 7" id="KW-0472">Membrane</keyword>
<dbReference type="Pfam" id="PF00753">
    <property type="entry name" value="Lactamase_B"/>
    <property type="match status" value="1"/>
</dbReference>
<feature type="transmembrane region" description="Helical" evidence="7">
    <location>
        <begin position="285"/>
        <end position="308"/>
    </location>
</feature>
<feature type="transmembrane region" description="Helical" evidence="7">
    <location>
        <begin position="329"/>
        <end position="347"/>
    </location>
</feature>
<dbReference type="Pfam" id="PF03772">
    <property type="entry name" value="Competence"/>
    <property type="match status" value="1"/>
</dbReference>
<evidence type="ECO:0000313" key="9">
    <source>
        <dbReference type="EMBL" id="XDJ46316.1"/>
    </source>
</evidence>
<evidence type="ECO:0000256" key="2">
    <source>
        <dbReference type="ARBA" id="ARBA00022475"/>
    </source>
</evidence>
<sequence>MLGRAMTAAGLGGVLGAHGLVDLPGSGALALASGVLGLAGWGIWRASARGSERPGEAGHRDVLAGAGRTRAAALLRGAMLCLLGAWAGFTFTVLCAQARLDQTLADGNVDRVSRVTLRVDSLPKLQPDLLAFDAVVLDAHPGGVPERIRVRWPAGGWRGPYAPAQPPDPPFPEVRPGQIWRMALVLRPVRAAQNLHAFDYEAHAFAAGIRAQGTVRGAPEWLRDEDWAGLSVVAGRARHAVREAMAPYLQDLRYGPVLRALAIGDQDGVDAADWTVFNRTGITHLVSISGSHITMLAGAGALAVSALWRRLRWRGRGLAERWPARRAGAVAALLVAWLYCLLAGWGVPARRTFLMLAVVAGAQALQLRLSGARVLALAAVAVVATDPWSVLAGGFWLSFLAVGVLLAAGSGVEAAAGSDAAARADPALGTPGNAAPPGPRTERRRDRWLRGLKQAARLQWEVTWALAPLLAWTFHEVSLVSPLANAYAIPVIELLITPLSLLLAAVALVPGLATVAGGLAWLAHGALALMMRPTEWLAALPTWPTPAGPAWVYLLALAGVAVALWPQARVGAARPTDPARGGKGVAGYRAGAVRRHRAWGWLALAPMLLWPPDRPGEGEWDLHALDVGQGSALLIRTARHALLFDAGARHARDADEGARTVVPALKALGVRRLDALIVSHADLDHAGGVRSVLAAVPVAQAFASFDLEAWLRAETRKLGEAVTPLPLAAVPCRFGDRWRLDGVEFEFLWPLDVRARRRGVEANAGSCVLRVRGGHHSLLLTGDIEIRAESALVERGLTPADVVVAAHHGSRTSSSAAFTKAVAARHVIVQAGAWNRHGHPDAAVLQRWRRAGATLWRTDRQGGVNARSRAAGLSLYSVLESSRRAWHGRRP</sequence>
<dbReference type="RefSeq" id="WP_368639174.1">
    <property type="nucleotide sequence ID" value="NZ_CP158254.1"/>
</dbReference>
<dbReference type="InterPro" id="IPR036866">
    <property type="entry name" value="RibonucZ/Hydroxyglut_hydro"/>
</dbReference>
<dbReference type="InterPro" id="IPR004477">
    <property type="entry name" value="ComEC_N"/>
</dbReference>
<reference evidence="9" key="1">
    <citation type="submission" date="2024-05" db="EMBL/GenBank/DDBJ databases">
        <authorList>
            <person name="Luo Y.-C."/>
            <person name="Nicholds J."/>
            <person name="Mortimer T."/>
            <person name="Maboni G."/>
        </authorList>
    </citation>
    <scope>NUCLEOTIDE SEQUENCE</scope>
    <source>
        <strain evidence="9">151836</strain>
    </source>
</reference>
<keyword evidence="2" id="KW-1003">Cell membrane</keyword>
<dbReference type="SMART" id="SM00849">
    <property type="entry name" value="Lactamase_B"/>
    <property type="match status" value="1"/>
</dbReference>
<keyword evidence="3 7" id="KW-0812">Transmembrane</keyword>
<dbReference type="SUPFAM" id="SSF56281">
    <property type="entry name" value="Metallo-hydrolase/oxidoreductase"/>
    <property type="match status" value="1"/>
</dbReference>
<dbReference type="InterPro" id="IPR052159">
    <property type="entry name" value="Competence_DNA_uptake"/>
</dbReference>
<dbReference type="EMBL" id="CP158254">
    <property type="protein sequence ID" value="XDJ46316.1"/>
    <property type="molecule type" value="Genomic_DNA"/>
</dbReference>
<dbReference type="CDD" id="cd07731">
    <property type="entry name" value="ComA-like_MBL-fold"/>
    <property type="match status" value="1"/>
</dbReference>
<feature type="region of interest" description="Disordered" evidence="6">
    <location>
        <begin position="423"/>
        <end position="443"/>
    </location>
</feature>
<dbReference type="InterPro" id="IPR001279">
    <property type="entry name" value="Metallo-B-lactamas"/>
</dbReference>
<feature type="transmembrane region" description="Helical" evidence="7">
    <location>
        <begin position="501"/>
        <end position="523"/>
    </location>
</feature>
<evidence type="ECO:0000256" key="7">
    <source>
        <dbReference type="SAM" id="Phobius"/>
    </source>
</evidence>
<organism evidence="9">
    <name type="scientific">Castellaniella ginsengisoli</name>
    <dbReference type="NCBI Taxonomy" id="546114"/>
    <lineage>
        <taxon>Bacteria</taxon>
        <taxon>Pseudomonadati</taxon>
        <taxon>Pseudomonadota</taxon>
        <taxon>Betaproteobacteria</taxon>
        <taxon>Burkholderiales</taxon>
        <taxon>Alcaligenaceae</taxon>
        <taxon>Castellaniella</taxon>
    </lineage>
</organism>
<dbReference type="InterPro" id="IPR035681">
    <property type="entry name" value="ComA-like_MBL"/>
</dbReference>
<gene>
    <name evidence="9" type="ORF">ABRZ04_08125</name>
</gene>
<name>A0AB39CVR4_9BURK</name>
<evidence type="ECO:0000256" key="5">
    <source>
        <dbReference type="ARBA" id="ARBA00023136"/>
    </source>
</evidence>
<feature type="transmembrane region" description="Helical" evidence="7">
    <location>
        <begin position="26"/>
        <end position="44"/>
    </location>
</feature>
<keyword evidence="4 7" id="KW-1133">Transmembrane helix</keyword>
<dbReference type="PANTHER" id="PTHR30619">
    <property type="entry name" value="DNA INTERNALIZATION/COMPETENCE PROTEIN COMEC/REC2"/>
    <property type="match status" value="1"/>
</dbReference>
<dbReference type="PANTHER" id="PTHR30619:SF1">
    <property type="entry name" value="RECOMBINATION PROTEIN 2"/>
    <property type="match status" value="1"/>
</dbReference>
<dbReference type="Gene3D" id="3.60.15.10">
    <property type="entry name" value="Ribonuclease Z/Hydroxyacylglutathione hydrolase-like"/>
    <property type="match status" value="1"/>
</dbReference>
<evidence type="ECO:0000256" key="4">
    <source>
        <dbReference type="ARBA" id="ARBA00022989"/>
    </source>
</evidence>